<evidence type="ECO:0000313" key="1">
    <source>
        <dbReference type="EMBL" id="HGS21427.1"/>
    </source>
</evidence>
<dbReference type="SUPFAM" id="SSF53850">
    <property type="entry name" value="Periplasmic binding protein-like II"/>
    <property type="match status" value="1"/>
</dbReference>
<protein>
    <submittedName>
        <fullName evidence="1">Extracellular solute-binding protein</fullName>
    </submittedName>
</protein>
<dbReference type="EMBL" id="DSYK01000308">
    <property type="protein sequence ID" value="HGS21427.1"/>
    <property type="molecule type" value="Genomic_DNA"/>
</dbReference>
<dbReference type="PANTHER" id="PTHR43649">
    <property type="entry name" value="ARABINOSE-BINDING PROTEIN-RELATED"/>
    <property type="match status" value="1"/>
</dbReference>
<reference evidence="1" key="1">
    <citation type="journal article" date="2020" name="mSystems">
        <title>Genome- and Community-Level Interaction Insights into Carbon Utilization and Element Cycling Functions of Hydrothermarchaeota in Hydrothermal Sediment.</title>
        <authorList>
            <person name="Zhou Z."/>
            <person name="Liu Y."/>
            <person name="Xu W."/>
            <person name="Pan J."/>
            <person name="Luo Z.H."/>
            <person name="Li M."/>
        </authorList>
    </citation>
    <scope>NUCLEOTIDE SEQUENCE [LARGE SCALE GENOMIC DNA]</scope>
    <source>
        <strain evidence="1">SpSt-573</strain>
    </source>
</reference>
<accession>A0A7C4PIW7</accession>
<organism evidence="1">
    <name type="scientific">Anaerolinea thermolimosa</name>
    <dbReference type="NCBI Taxonomy" id="229919"/>
    <lineage>
        <taxon>Bacteria</taxon>
        <taxon>Bacillati</taxon>
        <taxon>Chloroflexota</taxon>
        <taxon>Anaerolineae</taxon>
        <taxon>Anaerolineales</taxon>
        <taxon>Anaerolineaceae</taxon>
        <taxon>Anaerolinea</taxon>
    </lineage>
</organism>
<proteinExistence type="predicted"/>
<dbReference type="InterPro" id="IPR050490">
    <property type="entry name" value="Bact_solute-bd_prot1"/>
</dbReference>
<dbReference type="Pfam" id="PF01547">
    <property type="entry name" value="SBP_bac_1"/>
    <property type="match status" value="1"/>
</dbReference>
<dbReference type="PROSITE" id="PS51257">
    <property type="entry name" value="PROKAR_LIPOPROTEIN"/>
    <property type="match status" value="1"/>
</dbReference>
<dbReference type="InterPro" id="IPR006059">
    <property type="entry name" value="SBP"/>
</dbReference>
<sequence>MNLKPHRFFLHWMALLAGVTFWLSACSPPGLWPDLVRPNEEQTPAKITPTPAETRVHLFLSATPSPTPVIDLKAIRGEEVTLWHPFTSKVADVLDQMANEFSRQNPYGIRAGVVSVGSEDVLASSPGISAVENPPHLVLAPSALLTRWGREGVVIPLDDWMRAPEVGFSEDVVGSIRRVFWQQDRVNGKQVGIPALRTAYGLIYNQSWAQELGYDSPPSTVNQFREQMCAAAKANNRSPYLEKRGTGGWLVDTSSTTAISWLSAFGLRFEKENAPDSFQFDQPEALKALQFLRKMQLEGCVWIGRNPSPQQYFAERYALAYSGTLQMLASQQRILSNVGSEDQWLFIPYPSADGTPIALSDGYSFGIFRSSSTKEAAAWIFIGWLSRSEQQVRLSEAYSGLMLGEKNQDDLSVSGHTGEIYPSILPAPASPEWLIARRPLEDAFWQVFNLASEEQLVTILPQLDEMIIELSQDP</sequence>
<dbReference type="Gene3D" id="3.40.190.10">
    <property type="entry name" value="Periplasmic binding protein-like II"/>
    <property type="match status" value="1"/>
</dbReference>
<comment type="caution">
    <text evidence="1">The sequence shown here is derived from an EMBL/GenBank/DDBJ whole genome shotgun (WGS) entry which is preliminary data.</text>
</comment>
<gene>
    <name evidence="1" type="ORF">ENT37_06125</name>
</gene>
<dbReference type="PANTHER" id="PTHR43649:SF12">
    <property type="entry name" value="DIACETYLCHITOBIOSE BINDING PROTEIN DASA"/>
    <property type="match status" value="1"/>
</dbReference>
<name>A0A7C4PIW7_9CHLR</name>
<dbReference type="AlphaFoldDB" id="A0A7C4PIW7"/>